<evidence type="ECO:0000313" key="1">
    <source>
        <dbReference type="Proteomes" id="UP000887574"/>
    </source>
</evidence>
<reference evidence="2" key="1">
    <citation type="submission" date="2022-11" db="UniProtKB">
        <authorList>
            <consortium name="WormBaseParasite"/>
        </authorList>
    </citation>
    <scope>IDENTIFICATION</scope>
</reference>
<sequence>MFFFFRATTSTSSLGQRLTSMSLPSQQHHPLNPVGQCVRRESPFLRKAQWTDVRNLLQVETVKALFQVLVNFDINCSDVDKILINDGELRQKIQGVQNGEDYDLFLFENVMFVCKNGE</sequence>
<dbReference type="Proteomes" id="UP000887574">
    <property type="component" value="Unplaced"/>
</dbReference>
<accession>A0A915CPP4</accession>
<organism evidence="1 2">
    <name type="scientific">Ditylenchus dipsaci</name>
    <dbReference type="NCBI Taxonomy" id="166011"/>
    <lineage>
        <taxon>Eukaryota</taxon>
        <taxon>Metazoa</taxon>
        <taxon>Ecdysozoa</taxon>
        <taxon>Nematoda</taxon>
        <taxon>Chromadorea</taxon>
        <taxon>Rhabditida</taxon>
        <taxon>Tylenchina</taxon>
        <taxon>Tylenchomorpha</taxon>
        <taxon>Sphaerularioidea</taxon>
        <taxon>Anguinidae</taxon>
        <taxon>Anguininae</taxon>
        <taxon>Ditylenchus</taxon>
    </lineage>
</organism>
<keyword evidence="1" id="KW-1185">Reference proteome</keyword>
<name>A0A915CPP4_9BILA</name>
<evidence type="ECO:0000313" key="2">
    <source>
        <dbReference type="WBParaSite" id="jg10880"/>
    </source>
</evidence>
<protein>
    <submittedName>
        <fullName evidence="2">Uncharacterized protein</fullName>
    </submittedName>
</protein>
<dbReference type="WBParaSite" id="jg10880">
    <property type="protein sequence ID" value="jg10880"/>
    <property type="gene ID" value="jg10880"/>
</dbReference>
<dbReference type="AlphaFoldDB" id="A0A915CPP4"/>
<proteinExistence type="predicted"/>